<keyword evidence="3 5" id="KW-1133">Transmembrane helix</keyword>
<proteinExistence type="predicted"/>
<evidence type="ECO:0000256" key="3">
    <source>
        <dbReference type="ARBA" id="ARBA00022989"/>
    </source>
</evidence>
<comment type="caution">
    <text evidence="6">The sequence shown here is derived from an EMBL/GenBank/DDBJ whole genome shotgun (WGS) entry which is preliminary data.</text>
</comment>
<evidence type="ECO:0000313" key="6">
    <source>
        <dbReference type="EMBL" id="OGG03554.1"/>
    </source>
</evidence>
<dbReference type="InterPro" id="IPR012348">
    <property type="entry name" value="RNR-like"/>
</dbReference>
<protein>
    <submittedName>
        <fullName evidence="6">Rubrerythrin family protein</fullName>
    </submittedName>
</protein>
<evidence type="ECO:0000313" key="7">
    <source>
        <dbReference type="Proteomes" id="UP000176665"/>
    </source>
</evidence>
<comment type="subcellular location">
    <subcellularLocation>
        <location evidence="1">Endomembrane system</location>
        <topology evidence="1">Multi-pass membrane protein</topology>
    </subcellularLocation>
</comment>
<dbReference type="Proteomes" id="UP000176665">
    <property type="component" value="Unassembled WGS sequence"/>
</dbReference>
<dbReference type="Pfam" id="PF01988">
    <property type="entry name" value="VIT1"/>
    <property type="match status" value="1"/>
</dbReference>
<dbReference type="GO" id="GO:0016491">
    <property type="term" value="F:oxidoreductase activity"/>
    <property type="evidence" value="ECO:0007669"/>
    <property type="project" value="InterPro"/>
</dbReference>
<dbReference type="InterPro" id="IPR039376">
    <property type="entry name" value="Ferritin_CCC1_N"/>
</dbReference>
<accession>A0A1F5YTX9</accession>
<keyword evidence="2 5" id="KW-0812">Transmembrane</keyword>
<dbReference type="AlphaFoldDB" id="A0A1F5YTX9"/>
<feature type="transmembrane region" description="Helical" evidence="5">
    <location>
        <begin position="198"/>
        <end position="220"/>
    </location>
</feature>
<feature type="transmembrane region" description="Helical" evidence="5">
    <location>
        <begin position="226"/>
        <end position="248"/>
    </location>
</feature>
<dbReference type="InterPro" id="IPR009078">
    <property type="entry name" value="Ferritin-like_SF"/>
</dbReference>
<dbReference type="Gene3D" id="1.10.620.20">
    <property type="entry name" value="Ribonucleotide Reductase, subunit A"/>
    <property type="match status" value="1"/>
</dbReference>
<feature type="transmembrane region" description="Helical" evidence="5">
    <location>
        <begin position="260"/>
        <end position="281"/>
    </location>
</feature>
<name>A0A1F5YTX9_9BACT</name>
<reference evidence="6 7" key="1">
    <citation type="journal article" date="2016" name="Nat. Commun.">
        <title>Thousands of microbial genomes shed light on interconnected biogeochemical processes in an aquifer system.</title>
        <authorList>
            <person name="Anantharaman K."/>
            <person name="Brown C.T."/>
            <person name="Hug L.A."/>
            <person name="Sharon I."/>
            <person name="Castelle C.J."/>
            <person name="Probst A.J."/>
            <person name="Thomas B.C."/>
            <person name="Singh A."/>
            <person name="Wilkins M.J."/>
            <person name="Karaoz U."/>
            <person name="Brodie E.L."/>
            <person name="Williams K.H."/>
            <person name="Hubbard S.S."/>
            <person name="Banfield J.F."/>
        </authorList>
    </citation>
    <scope>NUCLEOTIDE SEQUENCE [LARGE SCALE GENOMIC DNA]</scope>
</reference>
<dbReference type="STRING" id="1798371.A2W14_03150"/>
<dbReference type="GO" id="GO:0030026">
    <property type="term" value="P:intracellular manganese ion homeostasis"/>
    <property type="evidence" value="ECO:0007669"/>
    <property type="project" value="InterPro"/>
</dbReference>
<dbReference type="GO" id="GO:0005384">
    <property type="term" value="F:manganese ion transmembrane transporter activity"/>
    <property type="evidence" value="ECO:0007669"/>
    <property type="project" value="InterPro"/>
</dbReference>
<feature type="transmembrane region" description="Helical" evidence="5">
    <location>
        <begin position="164"/>
        <end position="186"/>
    </location>
</feature>
<evidence type="ECO:0000256" key="1">
    <source>
        <dbReference type="ARBA" id="ARBA00004127"/>
    </source>
</evidence>
<sequence>MDKETMEEILIFQKKEITDRQIYLNLARLSKDPENKKILTKIARDEDRHYDFWKTHSQKNVKPDLFKINFYTSLARILGLVFAVKLMEMGEENAQNAYAKFVKKFPHVKELISDENKHQLKTITLIHEQFLKYAGSLVLGLNDALVELTGVLAGLTFALQNAQLIAVAGFITGFAASLSMAASEYLSTKTENINNKNALRASFYTGAIYLIVVLLLISPYLFLSNIYLSLFFTLLIGFAVIVVFCYYVSVARGTSFKKQVLEMSLISFGVALISFTLGLILRSFVKIDV</sequence>
<dbReference type="CDD" id="cd02431">
    <property type="entry name" value="Ferritin_CCC1_C"/>
    <property type="match status" value="1"/>
</dbReference>
<organism evidence="6 7">
    <name type="scientific">Candidatus Gottesmanbacteria bacterium RBG_16_37_8</name>
    <dbReference type="NCBI Taxonomy" id="1798371"/>
    <lineage>
        <taxon>Bacteria</taxon>
        <taxon>Candidatus Gottesmaniibacteriota</taxon>
    </lineage>
</organism>
<evidence type="ECO:0000256" key="2">
    <source>
        <dbReference type="ARBA" id="ARBA00022692"/>
    </source>
</evidence>
<gene>
    <name evidence="6" type="ORF">A2W14_03150</name>
</gene>
<dbReference type="GO" id="GO:0012505">
    <property type="term" value="C:endomembrane system"/>
    <property type="evidence" value="ECO:0007669"/>
    <property type="project" value="UniProtKB-SubCell"/>
</dbReference>
<dbReference type="EMBL" id="MFJA01000022">
    <property type="protein sequence ID" value="OGG03554.1"/>
    <property type="molecule type" value="Genomic_DNA"/>
</dbReference>
<dbReference type="CDD" id="cd01044">
    <property type="entry name" value="Ferritin_CCC1_N"/>
    <property type="match status" value="1"/>
</dbReference>
<dbReference type="SUPFAM" id="SSF47240">
    <property type="entry name" value="Ferritin-like"/>
    <property type="match status" value="1"/>
</dbReference>
<keyword evidence="4 5" id="KW-0472">Membrane</keyword>
<evidence type="ECO:0000256" key="5">
    <source>
        <dbReference type="SAM" id="Phobius"/>
    </source>
</evidence>
<evidence type="ECO:0000256" key="4">
    <source>
        <dbReference type="ARBA" id="ARBA00023136"/>
    </source>
</evidence>
<dbReference type="InterPro" id="IPR008217">
    <property type="entry name" value="Ccc1_fam"/>
</dbReference>